<dbReference type="PANTHER" id="PTHR43434">
    <property type="entry name" value="PHOSPHOGLYCOLATE PHOSPHATASE"/>
    <property type="match status" value="1"/>
</dbReference>
<gene>
    <name evidence="1" type="ORF">SAMN05421810_107229</name>
</gene>
<reference evidence="2" key="1">
    <citation type="submission" date="2016-10" db="EMBL/GenBank/DDBJ databases">
        <authorList>
            <person name="Varghese N."/>
            <person name="Submissions S."/>
        </authorList>
    </citation>
    <scope>NUCLEOTIDE SEQUENCE [LARGE SCALE GENOMIC DNA]</scope>
    <source>
        <strain evidence="2">CGMCC 4.5579</strain>
    </source>
</reference>
<dbReference type="STRING" id="587909.SAMN05421810_107229"/>
<dbReference type="EMBL" id="FOWW01000007">
    <property type="protein sequence ID" value="SFQ44725.1"/>
    <property type="molecule type" value="Genomic_DNA"/>
</dbReference>
<protein>
    <submittedName>
        <fullName evidence="1">Haloacid dehalogenase superfamily, subfamily IA, variant 3 with third motif having DD or ED/haloacid dehalogenase superfamily, subfamily IA, variant 1 with third motif having Dx(3-4)D or Dx(3-4)E</fullName>
    </submittedName>
</protein>
<dbReference type="InterPro" id="IPR050155">
    <property type="entry name" value="HAD-like_hydrolase_sf"/>
</dbReference>
<evidence type="ECO:0000313" key="1">
    <source>
        <dbReference type="EMBL" id="SFQ44725.1"/>
    </source>
</evidence>
<dbReference type="GO" id="GO:0006281">
    <property type="term" value="P:DNA repair"/>
    <property type="evidence" value="ECO:0007669"/>
    <property type="project" value="TreeGrafter"/>
</dbReference>
<dbReference type="Gene3D" id="3.40.50.1000">
    <property type="entry name" value="HAD superfamily/HAD-like"/>
    <property type="match status" value="1"/>
</dbReference>
<dbReference type="Gene3D" id="1.10.260.80">
    <property type="match status" value="1"/>
</dbReference>
<dbReference type="InterPro" id="IPR006439">
    <property type="entry name" value="HAD-SF_hydro_IA"/>
</dbReference>
<dbReference type="PANTHER" id="PTHR43434:SF1">
    <property type="entry name" value="PHOSPHOGLYCOLATE PHOSPHATASE"/>
    <property type="match status" value="1"/>
</dbReference>
<dbReference type="RefSeq" id="WP_166677779.1">
    <property type="nucleotide sequence ID" value="NZ_FOWW01000007.1"/>
</dbReference>
<name>A0A1I5YKV1_9PSEU</name>
<sequence>MGGVGPGRPVTVVVFDFDGTLFHLPVDWAALRHDLGIDERARIGDLLQRAMDEGDTATLAVVDEHERAAARAGEFTPGSPDCLAALRERCRVAVLTRNTRDAVRIALGRHADDLLVVGREDVRRLKPDPEGLHAVLARFGAEPGEAALVGDTHHDVRAAAAAGARSVVVRNPRLRYAPEGADHYVDDLTVDLLDVLRRPPAEFPAPGRSVPSDGPTH</sequence>
<dbReference type="InterPro" id="IPR036412">
    <property type="entry name" value="HAD-like_sf"/>
</dbReference>
<dbReference type="SUPFAM" id="SSF56784">
    <property type="entry name" value="HAD-like"/>
    <property type="match status" value="1"/>
</dbReference>
<dbReference type="NCBIfam" id="TIGR01549">
    <property type="entry name" value="HAD-SF-IA-v1"/>
    <property type="match status" value="1"/>
</dbReference>
<proteinExistence type="predicted"/>
<dbReference type="InterPro" id="IPR023214">
    <property type="entry name" value="HAD_sf"/>
</dbReference>
<organism evidence="1 2">
    <name type="scientific">Amycolatopsis arida</name>
    <dbReference type="NCBI Taxonomy" id="587909"/>
    <lineage>
        <taxon>Bacteria</taxon>
        <taxon>Bacillati</taxon>
        <taxon>Actinomycetota</taxon>
        <taxon>Actinomycetes</taxon>
        <taxon>Pseudonocardiales</taxon>
        <taxon>Pseudonocardiaceae</taxon>
        <taxon>Amycolatopsis</taxon>
    </lineage>
</organism>
<dbReference type="NCBIfam" id="TIGR01509">
    <property type="entry name" value="HAD-SF-IA-v3"/>
    <property type="match status" value="1"/>
</dbReference>
<dbReference type="SFLD" id="SFLDS00003">
    <property type="entry name" value="Haloacid_Dehalogenase"/>
    <property type="match status" value="1"/>
</dbReference>
<accession>A0A1I5YKV1</accession>
<dbReference type="Pfam" id="PF00702">
    <property type="entry name" value="Hydrolase"/>
    <property type="match status" value="1"/>
</dbReference>
<dbReference type="GO" id="GO:0008967">
    <property type="term" value="F:phosphoglycolate phosphatase activity"/>
    <property type="evidence" value="ECO:0007669"/>
    <property type="project" value="TreeGrafter"/>
</dbReference>
<keyword evidence="2" id="KW-1185">Reference proteome</keyword>
<evidence type="ECO:0000313" key="2">
    <source>
        <dbReference type="Proteomes" id="UP000198727"/>
    </source>
</evidence>
<dbReference type="Proteomes" id="UP000198727">
    <property type="component" value="Unassembled WGS sequence"/>
</dbReference>
<dbReference type="AlphaFoldDB" id="A0A1I5YKV1"/>
<dbReference type="SFLD" id="SFLDG01129">
    <property type="entry name" value="C1.5:_HAD__Beta-PGM__Phosphata"/>
    <property type="match status" value="1"/>
</dbReference>